<dbReference type="EMBL" id="BMAO01032429">
    <property type="protein sequence ID" value="GFQ82125.1"/>
    <property type="molecule type" value="Genomic_DNA"/>
</dbReference>
<reference evidence="1" key="1">
    <citation type="submission" date="2020-07" db="EMBL/GenBank/DDBJ databases">
        <title>Multicomponent nature underlies the extraordinary mechanical properties of spider dragline silk.</title>
        <authorList>
            <person name="Kono N."/>
            <person name="Nakamura H."/>
            <person name="Mori M."/>
            <person name="Yoshida Y."/>
            <person name="Ohtoshi R."/>
            <person name="Malay A.D."/>
            <person name="Moran D.A.P."/>
            <person name="Tomita M."/>
            <person name="Numata K."/>
            <person name="Arakawa K."/>
        </authorList>
    </citation>
    <scope>NUCLEOTIDE SEQUENCE</scope>
</reference>
<organism evidence="1 2">
    <name type="scientific">Trichonephila clavata</name>
    <name type="common">Joro spider</name>
    <name type="synonym">Nephila clavata</name>
    <dbReference type="NCBI Taxonomy" id="2740835"/>
    <lineage>
        <taxon>Eukaryota</taxon>
        <taxon>Metazoa</taxon>
        <taxon>Ecdysozoa</taxon>
        <taxon>Arthropoda</taxon>
        <taxon>Chelicerata</taxon>
        <taxon>Arachnida</taxon>
        <taxon>Araneae</taxon>
        <taxon>Araneomorphae</taxon>
        <taxon>Entelegynae</taxon>
        <taxon>Araneoidea</taxon>
        <taxon>Nephilidae</taxon>
        <taxon>Trichonephila</taxon>
    </lineage>
</organism>
<evidence type="ECO:0000313" key="1">
    <source>
        <dbReference type="EMBL" id="GFQ82125.1"/>
    </source>
</evidence>
<sequence length="104" mass="11553">MAGIQLFHIIGRHWLGPSACIISRTLVLGSRFGLNVCFQVHSAVVEMVWLPGHDYGVDRWWVMDGVGLMQRYQDGSINSKNGGQMGFGMIVDVRHNKLVGDRVG</sequence>
<comment type="caution">
    <text evidence="1">The sequence shown here is derived from an EMBL/GenBank/DDBJ whole genome shotgun (WGS) entry which is preliminary data.</text>
</comment>
<protein>
    <submittedName>
        <fullName evidence="1">Uncharacterized protein</fullName>
    </submittedName>
</protein>
<keyword evidence="2" id="KW-1185">Reference proteome</keyword>
<dbReference type="Proteomes" id="UP000887116">
    <property type="component" value="Unassembled WGS sequence"/>
</dbReference>
<accession>A0A8X6IS30</accession>
<gene>
    <name evidence="1" type="ORF">TNCT_445051</name>
</gene>
<name>A0A8X6IS30_TRICU</name>
<evidence type="ECO:0000313" key="2">
    <source>
        <dbReference type="Proteomes" id="UP000887116"/>
    </source>
</evidence>
<proteinExistence type="predicted"/>
<dbReference type="AlphaFoldDB" id="A0A8X6IS30"/>